<evidence type="ECO:0000256" key="1">
    <source>
        <dbReference type="SAM" id="MobiDB-lite"/>
    </source>
</evidence>
<keyword evidence="3" id="KW-1185">Reference proteome</keyword>
<dbReference type="Proteomes" id="UP000193498">
    <property type="component" value="Unassembled WGS sequence"/>
</dbReference>
<reference evidence="2 3" key="1">
    <citation type="submission" date="2016-07" db="EMBL/GenBank/DDBJ databases">
        <title>Pervasive Adenine N6-methylation of Active Genes in Fungi.</title>
        <authorList>
            <consortium name="DOE Joint Genome Institute"/>
            <person name="Mondo S.J."/>
            <person name="Dannebaum R.O."/>
            <person name="Kuo R.C."/>
            <person name="Labutti K."/>
            <person name="Haridas S."/>
            <person name="Kuo A."/>
            <person name="Salamov A."/>
            <person name="Ahrendt S.R."/>
            <person name="Lipzen A."/>
            <person name="Sullivan W."/>
            <person name="Andreopoulos W.B."/>
            <person name="Clum A."/>
            <person name="Lindquist E."/>
            <person name="Daum C."/>
            <person name="Ramamoorthy G.K."/>
            <person name="Gryganskyi A."/>
            <person name="Culley D."/>
            <person name="Magnuson J.K."/>
            <person name="James T.Y."/>
            <person name="O'Malley M.A."/>
            <person name="Stajich J.E."/>
            <person name="Spatafora J.W."/>
            <person name="Visel A."/>
            <person name="Grigoriev I.V."/>
        </authorList>
    </citation>
    <scope>NUCLEOTIDE SEQUENCE [LARGE SCALE GENOMIC DNA]</scope>
    <source>
        <strain evidence="2 3">CBS 931.73</strain>
    </source>
</reference>
<dbReference type="AlphaFoldDB" id="A0A1Y1VVP3"/>
<proteinExistence type="predicted"/>
<sequence>MSDHQELARNIRGSLAKEIQEIILYYVGDVVLYFGFFETPGVGFRRLVIHQGGPGYALEEAIKSGHKPLIRWLLTAVVYPVDYLLTSAVCYGDIGVLSYLIGLIGEEYKNYDTPAKLLCLLKGKVRLCEHLFHENPVFREGGQLTKCIHNCLLVGISKSSEAYSWYLKNQHILPPIGREDRIKVCLQLDRITEALELVGNEGTALLGNALMVAPSGSEETYRMLILNYASEENVLSLIARACVRLGYVDTLELLFNEPYNVHVEYDFFVGIPNLAVVEVLHKYASRRNSISGLFRSGCIQRVKTRLGAYKTRKSYLRLLRTFAESSESQVQRRRPRWAGPPSEDVSLFLVDLAEVTSSARLVKKYVLYAIECGHLRLLRKLVPLLKEKALQRIAQGIGEVDLELGILDAPIADASETEYPNVYRSGQPELVEYLFELGIYQPSYLQPLMEHFDLKFVQNLLRHGLVTMDQDDGLAESGLETKEGLAVAYFNNAAAISAQSPHLAKDRFVEFIHFLWGVLPCQEYSSLLNDPQASSISFSTYAEFSRQFPHAIRLALIASRFYHIYWVNCQDILNASAEMLIRKVSHHLAFFELAPEDEEEEEEDEDVYEDNENENDEDEYEDIADEEFEDEDNEEYEKDVDEDGGDDEDEQEEGLA</sequence>
<evidence type="ECO:0000313" key="3">
    <source>
        <dbReference type="Proteomes" id="UP000193498"/>
    </source>
</evidence>
<organism evidence="2 3">
    <name type="scientific">Basidiobolus meristosporus CBS 931.73</name>
    <dbReference type="NCBI Taxonomy" id="1314790"/>
    <lineage>
        <taxon>Eukaryota</taxon>
        <taxon>Fungi</taxon>
        <taxon>Fungi incertae sedis</taxon>
        <taxon>Zoopagomycota</taxon>
        <taxon>Entomophthoromycotina</taxon>
        <taxon>Basidiobolomycetes</taxon>
        <taxon>Basidiobolales</taxon>
        <taxon>Basidiobolaceae</taxon>
        <taxon>Basidiobolus</taxon>
    </lineage>
</organism>
<protein>
    <submittedName>
        <fullName evidence="2">Uncharacterized protein</fullName>
    </submittedName>
</protein>
<dbReference type="EMBL" id="MCFE01001143">
    <property type="protein sequence ID" value="ORX65372.1"/>
    <property type="molecule type" value="Genomic_DNA"/>
</dbReference>
<comment type="caution">
    <text evidence="2">The sequence shown here is derived from an EMBL/GenBank/DDBJ whole genome shotgun (WGS) entry which is preliminary data.</text>
</comment>
<gene>
    <name evidence="2" type="ORF">K493DRAFT_321896</name>
</gene>
<dbReference type="InParanoid" id="A0A1Y1VVP3"/>
<evidence type="ECO:0000313" key="2">
    <source>
        <dbReference type="EMBL" id="ORX65372.1"/>
    </source>
</evidence>
<feature type="compositionally biased region" description="Acidic residues" evidence="1">
    <location>
        <begin position="594"/>
        <end position="656"/>
    </location>
</feature>
<accession>A0A1Y1VVP3</accession>
<name>A0A1Y1VVP3_9FUNG</name>
<feature type="region of interest" description="Disordered" evidence="1">
    <location>
        <begin position="593"/>
        <end position="656"/>
    </location>
</feature>